<feature type="domain" description="Aminotransferase class I/classII large" evidence="5">
    <location>
        <begin position="35"/>
        <end position="383"/>
    </location>
</feature>
<dbReference type="Pfam" id="PF00155">
    <property type="entry name" value="Aminotran_1_2"/>
    <property type="match status" value="1"/>
</dbReference>
<dbReference type="InterPro" id="IPR015421">
    <property type="entry name" value="PyrdxlP-dep_Trfase_major"/>
</dbReference>
<dbReference type="InterPro" id="IPR015424">
    <property type="entry name" value="PyrdxlP-dep_Trfase"/>
</dbReference>
<dbReference type="GO" id="GO:0008483">
    <property type="term" value="F:transaminase activity"/>
    <property type="evidence" value="ECO:0007669"/>
    <property type="project" value="UniProtKB-KW"/>
</dbReference>
<dbReference type="EC" id="2.6.1.-" evidence="4"/>
<keyword evidence="2 4" id="KW-0032">Aminotransferase</keyword>
<evidence type="ECO:0000313" key="6">
    <source>
        <dbReference type="EMBL" id="OUJ76209.1"/>
    </source>
</evidence>
<dbReference type="GO" id="GO:0030170">
    <property type="term" value="F:pyridoxal phosphate binding"/>
    <property type="evidence" value="ECO:0007669"/>
    <property type="project" value="InterPro"/>
</dbReference>
<dbReference type="PROSITE" id="PS00105">
    <property type="entry name" value="AA_TRANSFER_CLASS_1"/>
    <property type="match status" value="1"/>
</dbReference>
<dbReference type="EMBL" id="MTSE01000001">
    <property type="protein sequence ID" value="OUJ76209.1"/>
    <property type="molecule type" value="Genomic_DNA"/>
</dbReference>
<sequence>MTIQISTAQRLAHTGEYYFSQKLREIEGLNKAGADIINLGIGSPDMPPHPSVIKALTDSAELPNTHAYQGYKGVPALREAMANWYERSYGVTLNPDTEVLPLLGSKEGIMHICMTFLQEGDEVLIPNPGYPTYRAAAQLSGATIVDYDLTAERGWLPDLKDLAQRDLSRAKLMLVNYPHMPTGAQATPEFFAELVAFAKAHNILLVHDNPYSFILNDNPTSLLATPGAKDVVLELNSLSKSHNMAGWRVGMLVGRADLLQDVLRFKSNMDSGMFLPVQRAAVAALGLGADWYRELNQHYRARRELVYELLTTIGCTFDRQQTGMFVWASIPEGYADGYAVSDKFLHEARVFITPGGIFGSNGNAFVRISLCQPENVFRAALERIVKSLQPSSASV</sequence>
<dbReference type="Gene3D" id="3.90.1150.10">
    <property type="entry name" value="Aspartate Aminotransferase, domain 1"/>
    <property type="match status" value="1"/>
</dbReference>
<evidence type="ECO:0000256" key="3">
    <source>
        <dbReference type="ARBA" id="ARBA00022679"/>
    </source>
</evidence>
<dbReference type="Gene3D" id="3.40.640.10">
    <property type="entry name" value="Type I PLP-dependent aspartate aminotransferase-like (Major domain)"/>
    <property type="match status" value="1"/>
</dbReference>
<dbReference type="InterPro" id="IPR004838">
    <property type="entry name" value="NHTrfase_class1_PyrdxlP-BS"/>
</dbReference>
<name>A0A243WKU3_9BACT</name>
<reference evidence="6 7" key="1">
    <citation type="submission" date="2017-01" db="EMBL/GenBank/DDBJ databases">
        <title>A new Hymenobacter.</title>
        <authorList>
            <person name="Liang Y."/>
            <person name="Feng F."/>
        </authorList>
    </citation>
    <scope>NUCLEOTIDE SEQUENCE [LARGE SCALE GENOMIC DNA]</scope>
    <source>
        <strain evidence="6">MIMBbqt21</strain>
    </source>
</reference>
<dbReference type="RefSeq" id="WP_086592465.1">
    <property type="nucleotide sequence ID" value="NZ_MTSE01000001.1"/>
</dbReference>
<accession>A0A243WKU3</accession>
<dbReference type="InterPro" id="IPR004839">
    <property type="entry name" value="Aminotransferase_I/II_large"/>
</dbReference>
<dbReference type="AlphaFoldDB" id="A0A243WKU3"/>
<proteinExistence type="inferred from homology"/>
<organism evidence="6 7">
    <name type="scientific">Hymenobacter crusticola</name>
    <dbReference type="NCBI Taxonomy" id="1770526"/>
    <lineage>
        <taxon>Bacteria</taxon>
        <taxon>Pseudomonadati</taxon>
        <taxon>Bacteroidota</taxon>
        <taxon>Cytophagia</taxon>
        <taxon>Cytophagales</taxon>
        <taxon>Hymenobacteraceae</taxon>
        <taxon>Hymenobacter</taxon>
    </lineage>
</organism>
<dbReference type="PANTHER" id="PTHR42832:SF3">
    <property type="entry name" value="L-GLUTAMINE--4-(METHYLSULFANYL)-2-OXOBUTANOATE AMINOTRANSFERASE"/>
    <property type="match status" value="1"/>
</dbReference>
<evidence type="ECO:0000256" key="2">
    <source>
        <dbReference type="ARBA" id="ARBA00022576"/>
    </source>
</evidence>
<evidence type="ECO:0000259" key="5">
    <source>
        <dbReference type="Pfam" id="PF00155"/>
    </source>
</evidence>
<dbReference type="InterPro" id="IPR050881">
    <property type="entry name" value="LL-DAP_aminotransferase"/>
</dbReference>
<keyword evidence="7" id="KW-1185">Reference proteome</keyword>
<dbReference type="SUPFAM" id="SSF53383">
    <property type="entry name" value="PLP-dependent transferases"/>
    <property type="match status" value="1"/>
</dbReference>
<protein>
    <recommendedName>
        <fullName evidence="4">Aminotransferase</fullName>
        <ecNumber evidence="4">2.6.1.-</ecNumber>
    </recommendedName>
</protein>
<gene>
    <name evidence="6" type="ORF">BXP70_02780</name>
</gene>
<dbReference type="CDD" id="cd00609">
    <property type="entry name" value="AAT_like"/>
    <property type="match status" value="1"/>
</dbReference>
<evidence type="ECO:0000256" key="1">
    <source>
        <dbReference type="ARBA" id="ARBA00001933"/>
    </source>
</evidence>
<evidence type="ECO:0000256" key="4">
    <source>
        <dbReference type="RuleBase" id="RU000481"/>
    </source>
</evidence>
<dbReference type="PANTHER" id="PTHR42832">
    <property type="entry name" value="AMINO ACID AMINOTRANSFERASE"/>
    <property type="match status" value="1"/>
</dbReference>
<comment type="cofactor">
    <cofactor evidence="1 4">
        <name>pyridoxal 5'-phosphate</name>
        <dbReference type="ChEBI" id="CHEBI:597326"/>
    </cofactor>
</comment>
<dbReference type="OrthoDB" id="1489696at2"/>
<dbReference type="Proteomes" id="UP000194873">
    <property type="component" value="Unassembled WGS sequence"/>
</dbReference>
<comment type="similarity">
    <text evidence="4">Belongs to the class-I pyridoxal-phosphate-dependent aminotransferase family.</text>
</comment>
<evidence type="ECO:0000313" key="7">
    <source>
        <dbReference type="Proteomes" id="UP000194873"/>
    </source>
</evidence>
<dbReference type="InterPro" id="IPR015422">
    <property type="entry name" value="PyrdxlP-dep_Trfase_small"/>
</dbReference>
<keyword evidence="3 4" id="KW-0808">Transferase</keyword>
<comment type="caution">
    <text evidence="6">The sequence shown here is derived from an EMBL/GenBank/DDBJ whole genome shotgun (WGS) entry which is preliminary data.</text>
</comment>